<dbReference type="Gene3D" id="3.40.50.150">
    <property type="entry name" value="Vaccinia Virus protein VP39"/>
    <property type="match status" value="1"/>
</dbReference>
<name>A0A2J6PPY4_9HELO</name>
<proteinExistence type="predicted"/>
<dbReference type="EMBL" id="KZ613508">
    <property type="protein sequence ID" value="PMD16092.1"/>
    <property type="molecule type" value="Genomic_DNA"/>
</dbReference>
<dbReference type="GO" id="GO:0008168">
    <property type="term" value="F:methyltransferase activity"/>
    <property type="evidence" value="ECO:0007669"/>
    <property type="project" value="UniProtKB-KW"/>
</dbReference>
<dbReference type="CDD" id="cd02440">
    <property type="entry name" value="AdoMet_MTases"/>
    <property type="match status" value="1"/>
</dbReference>
<dbReference type="Pfam" id="PF13489">
    <property type="entry name" value="Methyltransf_23"/>
    <property type="match status" value="1"/>
</dbReference>
<dbReference type="SUPFAM" id="SSF53335">
    <property type="entry name" value="S-adenosyl-L-methionine-dependent methyltransferases"/>
    <property type="match status" value="1"/>
</dbReference>
<evidence type="ECO:0000313" key="1">
    <source>
        <dbReference type="EMBL" id="PMD16092.1"/>
    </source>
</evidence>
<gene>
    <name evidence="1" type="ORF">NA56DRAFT_649704</name>
</gene>
<dbReference type="STRING" id="1745343.A0A2J6PPY4"/>
<dbReference type="PANTHER" id="PTHR43591">
    <property type="entry name" value="METHYLTRANSFERASE"/>
    <property type="match status" value="1"/>
</dbReference>
<dbReference type="PANTHER" id="PTHR43591:SF102">
    <property type="entry name" value="S-ADENOSYL-L-METHIONINE-DEPENDENT METHYLTRANSFERASE"/>
    <property type="match status" value="1"/>
</dbReference>
<dbReference type="InterPro" id="IPR029063">
    <property type="entry name" value="SAM-dependent_MTases_sf"/>
</dbReference>
<keyword evidence="2" id="KW-1185">Reference proteome</keyword>
<dbReference type="OrthoDB" id="2013972at2759"/>
<dbReference type="Proteomes" id="UP000235672">
    <property type="component" value="Unassembled WGS sequence"/>
</dbReference>
<evidence type="ECO:0000313" key="2">
    <source>
        <dbReference type="Proteomes" id="UP000235672"/>
    </source>
</evidence>
<dbReference type="GO" id="GO:0032259">
    <property type="term" value="P:methylation"/>
    <property type="evidence" value="ECO:0007669"/>
    <property type="project" value="UniProtKB-KW"/>
</dbReference>
<dbReference type="AlphaFoldDB" id="A0A2J6PPY4"/>
<organism evidence="1 2">
    <name type="scientific">Hyaloscypha hepaticicola</name>
    <dbReference type="NCBI Taxonomy" id="2082293"/>
    <lineage>
        <taxon>Eukaryota</taxon>
        <taxon>Fungi</taxon>
        <taxon>Dikarya</taxon>
        <taxon>Ascomycota</taxon>
        <taxon>Pezizomycotina</taxon>
        <taxon>Leotiomycetes</taxon>
        <taxon>Helotiales</taxon>
        <taxon>Hyaloscyphaceae</taxon>
        <taxon>Hyaloscypha</taxon>
    </lineage>
</organism>
<reference evidence="1 2" key="1">
    <citation type="submission" date="2016-05" db="EMBL/GenBank/DDBJ databases">
        <title>A degradative enzymes factory behind the ericoid mycorrhizal symbiosis.</title>
        <authorList>
            <consortium name="DOE Joint Genome Institute"/>
            <person name="Martino E."/>
            <person name="Morin E."/>
            <person name="Grelet G."/>
            <person name="Kuo A."/>
            <person name="Kohler A."/>
            <person name="Daghino S."/>
            <person name="Barry K."/>
            <person name="Choi C."/>
            <person name="Cichocki N."/>
            <person name="Clum A."/>
            <person name="Copeland A."/>
            <person name="Hainaut M."/>
            <person name="Haridas S."/>
            <person name="Labutti K."/>
            <person name="Lindquist E."/>
            <person name="Lipzen A."/>
            <person name="Khouja H.-R."/>
            <person name="Murat C."/>
            <person name="Ohm R."/>
            <person name="Olson A."/>
            <person name="Spatafora J."/>
            <person name="Veneault-Fourrey C."/>
            <person name="Henrissat B."/>
            <person name="Grigoriev I."/>
            <person name="Martin F."/>
            <person name="Perotto S."/>
        </authorList>
    </citation>
    <scope>NUCLEOTIDE SEQUENCE [LARGE SCALE GENOMIC DNA]</scope>
    <source>
        <strain evidence="1 2">UAMH 7357</strain>
    </source>
</reference>
<protein>
    <submittedName>
        <fullName evidence="1">S-adenosyl-L-methionine-dependent methyltransferase</fullName>
    </submittedName>
</protein>
<sequence length="330" mass="37239">MANASKPYFLSSLGLPLYELTTCKQVDDVQQDVANAEIDSVSSVAKSDKEAERTYHGFNQGKYFLPNDDEEQDRLDLQHRLFSITFDGQLILAPVENPQRVLDIGTGTGIWVVEYALQNPASVITGIDLSPVSRKSIPPNCHFLVADAEAEWAYPSPFNYIHGRALFTCFRNPLSVFQSAFASLVPGSYFEMQEIYFRPHSNDNSINGTALEAWNAKVVEGAKILGKDWWCPPKYKTWFEEAGFVDVEEKVFSWPGKEWAKGEKQKELGRTMFKNIMRGLSAISMMVLTKAFGMSAEEVEAMLVDVKKDMGNLDIHDYYPIYVVFGRKPL</sequence>
<keyword evidence="1" id="KW-0489">Methyltransferase</keyword>
<accession>A0A2J6PPY4</accession>
<keyword evidence="1" id="KW-0808">Transferase</keyword>